<gene>
    <name evidence="7" type="ORF">OOW_P131scaffold00045g10</name>
</gene>
<evidence type="ECO:0000256" key="2">
    <source>
        <dbReference type="ARBA" id="ARBA00022630"/>
    </source>
</evidence>
<organism>
    <name type="scientific">Pyricularia oryzae (strain P131)</name>
    <name type="common">Rice blast fungus</name>
    <name type="synonym">Magnaporthe oryzae</name>
    <dbReference type="NCBI Taxonomy" id="1143193"/>
    <lineage>
        <taxon>Eukaryota</taxon>
        <taxon>Fungi</taxon>
        <taxon>Dikarya</taxon>
        <taxon>Ascomycota</taxon>
        <taxon>Pezizomycotina</taxon>
        <taxon>Sordariomycetes</taxon>
        <taxon>Sordariomycetidae</taxon>
        <taxon>Magnaporthales</taxon>
        <taxon>Pyriculariaceae</taxon>
        <taxon>Pyricularia</taxon>
    </lineage>
</organism>
<reference evidence="7" key="1">
    <citation type="journal article" date="2012" name="PLoS Genet.">
        <title>Comparative analysis of the genomes of two field isolates of the rice blast fungus Magnaporthe oryzae.</title>
        <authorList>
            <person name="Xue M."/>
            <person name="Yang J."/>
            <person name="Li Z."/>
            <person name="Hu S."/>
            <person name="Yao N."/>
            <person name="Dean R.A."/>
            <person name="Zhao W."/>
            <person name="Shen M."/>
            <person name="Zhang H."/>
            <person name="Li C."/>
            <person name="Liu L."/>
            <person name="Cao L."/>
            <person name="Xu X."/>
            <person name="Xing Y."/>
            <person name="Hsiang T."/>
            <person name="Zhang Z."/>
            <person name="Xu J.R."/>
            <person name="Peng Y.L."/>
        </authorList>
    </citation>
    <scope>NUCLEOTIDE SEQUENCE [LARGE SCALE GENOMIC DNA]</scope>
    <source>
        <strain evidence="7">P131</strain>
    </source>
</reference>
<feature type="domain" description="FAD-binding" evidence="6">
    <location>
        <begin position="275"/>
        <end position="342"/>
    </location>
</feature>
<evidence type="ECO:0000313" key="7">
    <source>
        <dbReference type="EMBL" id="ELQ70318.1"/>
    </source>
</evidence>
<sequence length="412" mass="45072">MPYMSSQPKVLIAGGGIGGLSTALALHASGLTDIHIFEAAGKLTSLGVGINVQPSAVLILRNLGLLPELERTGVVTQELNFYNRHGDEILSEPRGTKAGYACPSYLSTQDDKSITGFFKHAENTKDPVPSMTGDVLIAADGINSATRKILYPNEGPPRFSGRILWRGCIEREPYLTGGSMVWAGFADQKFIAYPISGESARNGKSLVNWIAELRVRDDSDPDKTPPKVDWTKTVPKERFAGPFKGWTCGGLRMIEDLIAPTERVFEFPMCDRDPLERWSFGRLTLTGDAAHCMYPIGSNGATQAIIDAETIAQCLTGTETEKIPEALKKYEEIRLPPTAKIVYANRANGPDHVLQLAEERAPEGFKNVYDVIPKEELESIGAKYKAIAGFELEAVNKKAKETEELAARFAQK</sequence>
<dbReference type="InterPro" id="IPR050493">
    <property type="entry name" value="FAD-dep_Monooxygenase_BioMet"/>
</dbReference>
<evidence type="ECO:0000256" key="4">
    <source>
        <dbReference type="ARBA" id="ARBA00023002"/>
    </source>
</evidence>
<dbReference type="PANTHER" id="PTHR13789">
    <property type="entry name" value="MONOOXYGENASE"/>
    <property type="match status" value="1"/>
</dbReference>
<dbReference type="SUPFAM" id="SSF54373">
    <property type="entry name" value="FAD-linked reductases, C-terminal domain"/>
    <property type="match status" value="1"/>
</dbReference>
<comment type="similarity">
    <text evidence="1">Belongs to the paxM FAD-dependent monooxygenase family.</text>
</comment>
<dbReference type="PANTHER" id="PTHR13789:SF268">
    <property type="entry name" value="5-METHYLPHENAZINE-1-CARBOXYLATE 1-MONOOXYGENASE"/>
    <property type="match status" value="1"/>
</dbReference>
<evidence type="ECO:0000256" key="3">
    <source>
        <dbReference type="ARBA" id="ARBA00022827"/>
    </source>
</evidence>
<evidence type="ECO:0000259" key="6">
    <source>
        <dbReference type="Pfam" id="PF01494"/>
    </source>
</evidence>
<dbReference type="SUPFAM" id="SSF51905">
    <property type="entry name" value="FAD/NAD(P)-binding domain"/>
    <property type="match status" value="1"/>
</dbReference>
<protein>
    <submittedName>
        <fullName evidence="7">Monooxygenase</fullName>
    </submittedName>
</protein>
<dbReference type="InterPro" id="IPR002938">
    <property type="entry name" value="FAD-bd"/>
</dbReference>
<dbReference type="EMBL" id="JH794819">
    <property type="protein sequence ID" value="ELQ70318.1"/>
    <property type="molecule type" value="Genomic_DNA"/>
</dbReference>
<evidence type="ECO:0000256" key="1">
    <source>
        <dbReference type="ARBA" id="ARBA00007992"/>
    </source>
</evidence>
<name>L7JQF7_PYRO1</name>
<keyword evidence="5 7" id="KW-0503">Monooxygenase</keyword>
<dbReference type="GO" id="GO:0071949">
    <property type="term" value="F:FAD binding"/>
    <property type="evidence" value="ECO:0007669"/>
    <property type="project" value="InterPro"/>
</dbReference>
<dbReference type="AlphaFoldDB" id="L7JQF7"/>
<proteinExistence type="inferred from homology"/>
<dbReference type="Pfam" id="PF01494">
    <property type="entry name" value="FAD_binding_3"/>
    <property type="match status" value="1"/>
</dbReference>
<dbReference type="Gene3D" id="3.50.50.60">
    <property type="entry name" value="FAD/NAD(P)-binding domain"/>
    <property type="match status" value="1"/>
</dbReference>
<keyword evidence="2" id="KW-0285">Flavoprotein</keyword>
<keyword evidence="4" id="KW-0560">Oxidoreductase</keyword>
<dbReference type="GO" id="GO:0004497">
    <property type="term" value="F:monooxygenase activity"/>
    <property type="evidence" value="ECO:0007669"/>
    <property type="project" value="UniProtKB-KW"/>
</dbReference>
<evidence type="ECO:0000256" key="5">
    <source>
        <dbReference type="ARBA" id="ARBA00023033"/>
    </source>
</evidence>
<dbReference type="InterPro" id="IPR036188">
    <property type="entry name" value="FAD/NAD-bd_sf"/>
</dbReference>
<accession>L7JQF7</accession>
<dbReference type="PRINTS" id="PR00420">
    <property type="entry name" value="RNGMNOXGNASE"/>
</dbReference>
<keyword evidence="3" id="KW-0274">FAD</keyword>